<dbReference type="Gene3D" id="3.90.640.10">
    <property type="entry name" value="Actin, Chain A, domain 4"/>
    <property type="match status" value="1"/>
</dbReference>
<dbReference type="AlphaFoldDB" id="A0AAE8N4G0"/>
<dbReference type="InterPro" id="IPR043129">
    <property type="entry name" value="ATPase_NBD"/>
</dbReference>
<gene>
    <name evidence="1" type="ORF">DNG_08799</name>
</gene>
<sequence>MNRSRSPTLALSPVGHFTDRLSVAADNGNRTLESTPRYERDSAPDHGRIIIAVDFGTTYSAVSYVKLEAGESIDDVSLDRVRSIADFPDDWNTGISGDRMQSEVPTEVMYPLDRHFRDKEWSDHQWRPREHDVADGAMSHADPDAFEYDIFGSTAPDDDDDDTMEGVVFTDEPASYRWGYGVHEVRTRLATYSNPQNRPLYRFKLLLDTSPMTAGIRDDLRETLDELRRTKIIKHDHDVIEDFLTSLLRHTKAQLEEEITYDETYRTEVVISVPTIWTQRACRVMQTAMGKAIQRAAFKGVDVQNSSIKNLFIVSEPEAAAAYVLATDQYIQHGDTFVLLDAGGGTVDANTYTVTSTSPLSLVREVDTPGGGLFGSSYVNQEFSDMLRELLATETYLDDENNGTIRGHVERIIVNEFEYRMKRSFDMYKAKGNKSFDIPGLRDNPVKGFKNGSIKVHVDKIKKAFQGCLEGIAGIMEEQIEAARAEGVSVDSVILIGGFGASPSLYGYLKERLERYCRRHGSHIKLKKPKDTATAVASGAVLRAINKGRGPRRTARSSYGILRTEPHGEFPEHEGVKPTLDKHDGLAYVTNTIDWVLKLGQEVDPVWASLPFECTHTFDCRPGTKLICREVLYVSDSSTESHYRLKHPKNADAEKVGEIIVDFTFLRDEGRIFPIQGALSDTGKQLGKRHYRVDYDLIIEVENRDLRCKAVYDGQEMEKCRINIASAFNQDVERRW</sequence>
<dbReference type="SUPFAM" id="SSF53067">
    <property type="entry name" value="Actin-like ATPase domain"/>
    <property type="match status" value="2"/>
</dbReference>
<evidence type="ECO:0000313" key="2">
    <source>
        <dbReference type="Proteomes" id="UP001187682"/>
    </source>
</evidence>
<name>A0AAE8N4G0_9PEZI</name>
<keyword evidence="2" id="KW-1185">Reference proteome</keyword>
<dbReference type="CDD" id="cd10170">
    <property type="entry name" value="ASKHA_NBD_HSP70"/>
    <property type="match status" value="1"/>
</dbReference>
<dbReference type="PANTHER" id="PTHR42749:SF8">
    <property type="entry name" value="HSP70 FAMILY PROTEIN (AFU_ORTHOLOGUE AFUA_3G13740)"/>
    <property type="match status" value="1"/>
</dbReference>
<protein>
    <submittedName>
        <fullName evidence="1">Related to hsp70 protein</fullName>
    </submittedName>
</protein>
<comment type="caution">
    <text evidence="1">The sequence shown here is derived from an EMBL/GenBank/DDBJ whole genome shotgun (WGS) entry which is preliminary data.</text>
</comment>
<dbReference type="PANTHER" id="PTHR42749">
    <property type="entry name" value="CELL SHAPE-DETERMINING PROTEIN MREB"/>
    <property type="match status" value="1"/>
</dbReference>
<organism evidence="1 2">
    <name type="scientific">Cephalotrichum gorgonifer</name>
    <dbReference type="NCBI Taxonomy" id="2041049"/>
    <lineage>
        <taxon>Eukaryota</taxon>
        <taxon>Fungi</taxon>
        <taxon>Dikarya</taxon>
        <taxon>Ascomycota</taxon>
        <taxon>Pezizomycotina</taxon>
        <taxon>Sordariomycetes</taxon>
        <taxon>Hypocreomycetidae</taxon>
        <taxon>Microascales</taxon>
        <taxon>Microascaceae</taxon>
        <taxon>Cephalotrichum</taxon>
    </lineage>
</organism>
<accession>A0AAE8N4G0</accession>
<reference evidence="1" key="1">
    <citation type="submission" date="2018-03" db="EMBL/GenBank/DDBJ databases">
        <authorList>
            <person name="Guldener U."/>
        </authorList>
    </citation>
    <scope>NUCLEOTIDE SEQUENCE</scope>
</reference>
<dbReference type="Gene3D" id="3.30.420.40">
    <property type="match status" value="2"/>
</dbReference>
<evidence type="ECO:0000313" key="1">
    <source>
        <dbReference type="EMBL" id="SPO06110.1"/>
    </source>
</evidence>
<dbReference type="EMBL" id="ONZQ02000014">
    <property type="protein sequence ID" value="SPO06110.1"/>
    <property type="molecule type" value="Genomic_DNA"/>
</dbReference>
<proteinExistence type="predicted"/>
<dbReference type="Proteomes" id="UP001187682">
    <property type="component" value="Unassembled WGS sequence"/>
</dbReference>